<evidence type="ECO:0000256" key="1">
    <source>
        <dbReference type="SAM" id="SignalP"/>
    </source>
</evidence>
<dbReference type="PANTHER" id="PTHR36896:SF2">
    <property type="entry name" value="OS01G0729500 PROTEIN"/>
    <property type="match status" value="1"/>
</dbReference>
<sequence length="127" mass="14223">MNLLSFYFCIILVLISFSAPSNVVVSVAGVPNKIGRTSSEPGASTYTTLKNDNRVDPSSDCGQFGSRSECAKIPNCRWCKSDALDDMCFPKYEAWRLPSQVFSLDNTTQKMVSSFYLWQKQIFHCGQ</sequence>
<reference evidence="2" key="1">
    <citation type="submission" date="2023-05" db="EMBL/GenBank/DDBJ databases">
        <authorList>
            <person name="Huff M."/>
        </authorList>
    </citation>
    <scope>NUCLEOTIDE SEQUENCE</scope>
</reference>
<dbReference type="EMBL" id="OU503058">
    <property type="protein sequence ID" value="CAI9787964.1"/>
    <property type="molecule type" value="Genomic_DNA"/>
</dbReference>
<gene>
    <name evidence="2" type="ORF">FPE_LOCUS35394</name>
</gene>
<protein>
    <submittedName>
        <fullName evidence="2">Uncharacterized protein</fullName>
    </submittedName>
</protein>
<proteinExistence type="predicted"/>
<organism evidence="2 3">
    <name type="scientific">Fraxinus pennsylvanica</name>
    <dbReference type="NCBI Taxonomy" id="56036"/>
    <lineage>
        <taxon>Eukaryota</taxon>
        <taxon>Viridiplantae</taxon>
        <taxon>Streptophyta</taxon>
        <taxon>Embryophyta</taxon>
        <taxon>Tracheophyta</taxon>
        <taxon>Spermatophyta</taxon>
        <taxon>Magnoliopsida</taxon>
        <taxon>eudicotyledons</taxon>
        <taxon>Gunneridae</taxon>
        <taxon>Pentapetalae</taxon>
        <taxon>asterids</taxon>
        <taxon>lamiids</taxon>
        <taxon>Lamiales</taxon>
        <taxon>Oleaceae</taxon>
        <taxon>Oleeae</taxon>
        <taxon>Fraxinus</taxon>
    </lineage>
</organism>
<accession>A0AAD2AGH7</accession>
<evidence type="ECO:0000313" key="3">
    <source>
        <dbReference type="Proteomes" id="UP000834106"/>
    </source>
</evidence>
<keyword evidence="3" id="KW-1185">Reference proteome</keyword>
<keyword evidence="1" id="KW-0732">Signal</keyword>
<feature type="signal peptide" evidence="1">
    <location>
        <begin position="1"/>
        <end position="20"/>
    </location>
</feature>
<evidence type="ECO:0000313" key="2">
    <source>
        <dbReference type="EMBL" id="CAI9787964.1"/>
    </source>
</evidence>
<dbReference type="AlphaFoldDB" id="A0AAD2AGH7"/>
<name>A0AAD2AGH7_9LAMI</name>
<dbReference type="PANTHER" id="PTHR36896">
    <property type="entry name" value="OS01G0729500 PROTEIN"/>
    <property type="match status" value="1"/>
</dbReference>
<feature type="chain" id="PRO_5042153913" evidence="1">
    <location>
        <begin position="21"/>
        <end position="127"/>
    </location>
</feature>
<dbReference type="Proteomes" id="UP000834106">
    <property type="component" value="Chromosome 23"/>
</dbReference>